<dbReference type="InterPro" id="IPR046960">
    <property type="entry name" value="PPR_At4g14850-like_plant"/>
</dbReference>
<evidence type="ECO:0000256" key="1">
    <source>
        <dbReference type="ARBA" id="ARBA00022737"/>
    </source>
</evidence>
<dbReference type="OrthoDB" id="750171at2759"/>
<dbReference type="InterPro" id="IPR011990">
    <property type="entry name" value="TPR-like_helical_dom_sf"/>
</dbReference>
<name>A0A8K0HNW8_9ROSA</name>
<dbReference type="GO" id="GO:0009451">
    <property type="term" value="P:RNA modification"/>
    <property type="evidence" value="ECO:0007669"/>
    <property type="project" value="InterPro"/>
</dbReference>
<dbReference type="PANTHER" id="PTHR47926:SF436">
    <property type="entry name" value="PENTATRICOPEPTIDE REPEAT-CONTAINING PROTEIN ELI1, CHLOROPLASTIC-LIKE ISOFORM X2"/>
    <property type="match status" value="1"/>
</dbReference>
<dbReference type="GO" id="GO:0003723">
    <property type="term" value="F:RNA binding"/>
    <property type="evidence" value="ECO:0007669"/>
    <property type="project" value="InterPro"/>
</dbReference>
<organism evidence="3 4">
    <name type="scientific">Rhamnella rubrinervis</name>
    <dbReference type="NCBI Taxonomy" id="2594499"/>
    <lineage>
        <taxon>Eukaryota</taxon>
        <taxon>Viridiplantae</taxon>
        <taxon>Streptophyta</taxon>
        <taxon>Embryophyta</taxon>
        <taxon>Tracheophyta</taxon>
        <taxon>Spermatophyta</taxon>
        <taxon>Magnoliopsida</taxon>
        <taxon>eudicotyledons</taxon>
        <taxon>Gunneridae</taxon>
        <taxon>Pentapetalae</taxon>
        <taxon>rosids</taxon>
        <taxon>fabids</taxon>
        <taxon>Rosales</taxon>
        <taxon>Rhamnaceae</taxon>
        <taxon>rhamnoid group</taxon>
        <taxon>Rhamneae</taxon>
        <taxon>Rhamnella</taxon>
    </lineage>
</organism>
<dbReference type="AlphaFoldDB" id="A0A8K0HNW8"/>
<dbReference type="PANTHER" id="PTHR47926">
    <property type="entry name" value="PENTATRICOPEPTIDE REPEAT-CONTAINING PROTEIN"/>
    <property type="match status" value="1"/>
</dbReference>
<dbReference type="Pfam" id="PF01535">
    <property type="entry name" value="PPR"/>
    <property type="match status" value="2"/>
</dbReference>
<accession>A0A8K0HNW8</accession>
<evidence type="ECO:0000313" key="4">
    <source>
        <dbReference type="Proteomes" id="UP000796880"/>
    </source>
</evidence>
<comment type="caution">
    <text evidence="3">The sequence shown here is derived from an EMBL/GenBank/DDBJ whole genome shotgun (WGS) entry which is preliminary data.</text>
</comment>
<dbReference type="Proteomes" id="UP000796880">
    <property type="component" value="Unassembled WGS sequence"/>
</dbReference>
<dbReference type="EMBL" id="VOIH02000001">
    <property type="protein sequence ID" value="KAF3456392.1"/>
    <property type="molecule type" value="Genomic_DNA"/>
</dbReference>
<dbReference type="Gene3D" id="1.25.40.10">
    <property type="entry name" value="Tetratricopeptide repeat domain"/>
    <property type="match status" value="3"/>
</dbReference>
<feature type="repeat" description="PPR" evidence="2">
    <location>
        <begin position="201"/>
        <end position="237"/>
    </location>
</feature>
<evidence type="ECO:0008006" key="5">
    <source>
        <dbReference type="Google" id="ProtNLM"/>
    </source>
</evidence>
<sequence length="433" mass="49699">MILTGFIKDTFAAKKLLQLSTNDLDYSYRIFNVIENPDASICNIMMMAYVRRNYPHRAIPFYKLMLYRNVGPNLYTYPFLVEACAIRNSKLEGKQMHNHVLKLGFDSDVDVRSTFVDMYADCLDIFSAEKVFGEGPIMDSFVWYSLLKVEAFNECWGAMQYFCNMMPEKDMTASNFLIVCFCRYGMSEKTNQLINEIPEDDTVSWSNLIDCFCSEYRQMYGEALDLFICMHANGIRIDEFVVESVLLCCLDFASLGDIKIIGKLIHSLVVKIGIECDVELQNSLICMYSTCGQILSAQNLFNAACWLDRRSWRYMLRGYVECSLDENVKALFKSMPQKVRSSCIAIMISHYSQHDCFSESLALFQEMVRSGISRGDQTWYDIIMRLPHGFAALDLGKCIHAHLIKNGYKLKNSSACSALSHMYGMQTDERGFK</sequence>
<dbReference type="Pfam" id="PF13041">
    <property type="entry name" value="PPR_2"/>
    <property type="match status" value="1"/>
</dbReference>
<evidence type="ECO:0000313" key="3">
    <source>
        <dbReference type="EMBL" id="KAF3456392.1"/>
    </source>
</evidence>
<keyword evidence="4" id="KW-1185">Reference proteome</keyword>
<dbReference type="PROSITE" id="PS51375">
    <property type="entry name" value="PPR"/>
    <property type="match status" value="2"/>
</dbReference>
<feature type="repeat" description="PPR" evidence="2">
    <location>
        <begin position="38"/>
        <end position="72"/>
    </location>
</feature>
<gene>
    <name evidence="3" type="ORF">FNV43_RR01042</name>
</gene>
<evidence type="ECO:0000256" key="2">
    <source>
        <dbReference type="PROSITE-ProRule" id="PRU00708"/>
    </source>
</evidence>
<protein>
    <recommendedName>
        <fullName evidence="5">Pentatricopeptide repeat-containing protein</fullName>
    </recommendedName>
</protein>
<dbReference type="NCBIfam" id="TIGR00756">
    <property type="entry name" value="PPR"/>
    <property type="match status" value="1"/>
</dbReference>
<proteinExistence type="predicted"/>
<keyword evidence="1" id="KW-0677">Repeat</keyword>
<reference evidence="3" key="1">
    <citation type="submission" date="2020-03" db="EMBL/GenBank/DDBJ databases">
        <title>A high-quality chromosome-level genome assembly of a woody plant with both climbing and erect habits, Rhamnella rubrinervis.</title>
        <authorList>
            <person name="Lu Z."/>
            <person name="Yang Y."/>
            <person name="Zhu X."/>
            <person name="Sun Y."/>
        </authorList>
    </citation>
    <scope>NUCLEOTIDE SEQUENCE</scope>
    <source>
        <strain evidence="3">BYM</strain>
        <tissue evidence="3">Leaf</tissue>
    </source>
</reference>
<dbReference type="InterPro" id="IPR002885">
    <property type="entry name" value="PPR_rpt"/>
</dbReference>